<evidence type="ECO:0000313" key="2">
    <source>
        <dbReference type="Proteomes" id="UP001164539"/>
    </source>
</evidence>
<organism evidence="1 2">
    <name type="scientific">Melia azedarach</name>
    <name type="common">Chinaberry tree</name>
    <dbReference type="NCBI Taxonomy" id="155640"/>
    <lineage>
        <taxon>Eukaryota</taxon>
        <taxon>Viridiplantae</taxon>
        <taxon>Streptophyta</taxon>
        <taxon>Embryophyta</taxon>
        <taxon>Tracheophyta</taxon>
        <taxon>Spermatophyta</taxon>
        <taxon>Magnoliopsida</taxon>
        <taxon>eudicotyledons</taxon>
        <taxon>Gunneridae</taxon>
        <taxon>Pentapetalae</taxon>
        <taxon>rosids</taxon>
        <taxon>malvids</taxon>
        <taxon>Sapindales</taxon>
        <taxon>Meliaceae</taxon>
        <taxon>Melia</taxon>
    </lineage>
</organism>
<protein>
    <submittedName>
        <fullName evidence="1">Glycerol-3-phosphate acyltransferase</fullName>
    </submittedName>
</protein>
<keyword evidence="1" id="KW-0808">Transferase</keyword>
<keyword evidence="2" id="KW-1185">Reference proteome</keyword>
<name>A0ACC1Z1G9_MELAZ</name>
<reference evidence="1 2" key="1">
    <citation type="journal article" date="2023" name="Science">
        <title>Complex scaffold remodeling in plant triterpene biosynthesis.</title>
        <authorList>
            <person name="De La Pena R."/>
            <person name="Hodgson H."/>
            <person name="Liu J.C."/>
            <person name="Stephenson M.J."/>
            <person name="Martin A.C."/>
            <person name="Owen C."/>
            <person name="Harkess A."/>
            <person name="Leebens-Mack J."/>
            <person name="Jimenez L.E."/>
            <person name="Osbourn A."/>
            <person name="Sattely E.S."/>
        </authorList>
    </citation>
    <scope>NUCLEOTIDE SEQUENCE [LARGE SCALE GENOMIC DNA]</scope>
    <source>
        <strain evidence="2">cv. JPN11</strain>
        <tissue evidence="1">Leaf</tissue>
    </source>
</reference>
<comment type="caution">
    <text evidence="1">The sequence shown here is derived from an EMBL/GenBank/DDBJ whole genome shotgun (WGS) entry which is preliminary data.</text>
</comment>
<sequence>MAEKQCYMKTLHFLSKFLLTKTGKALYFQRKTTSSLQTSHKFASLLHERESLSDKTLVFDVEGALLKSSSIFPYLMHVAFEAGGILRALVLLLLYPIICMFGRDIETTVGVFVCFVGIKKNNFQIERTVLPKFFLEDVGLEVFDVMMRCEKKIGVTDMPRVMVEGFVKDYLGAEAVVGRELKTLCGYYVGLMEAKTAENVALNEIIKEKKLDSQVIGIGSSNKQQLFSHCKVVYFLNEAEKSNWQVLPRENYPKSLIFHDGRLAFRPTPPATLAMFIWIPFGIFLCIIRLVIVTQLPYKFSTPILNFLGMRGTLTTTNSGTIPVNPEEKSNGVLYVCNHKTLLDPVYISIALGKPLVAFTYSASRISELLSPIKTIRLTRNKEKDAKILEKYSKESEIVICPEGTTCREPYILRFSPLFAENMNANIVPIAIDFQVSMFYGTTASGFKCLDPIFILMNPVTNCSIKILDRLRKPLTNEKSKFEVANFVQKQIAQSLNFQPTYLTRKDKYRLLAGNEGII</sequence>
<evidence type="ECO:0000313" key="1">
    <source>
        <dbReference type="EMBL" id="KAJ4729302.1"/>
    </source>
</evidence>
<dbReference type="Proteomes" id="UP001164539">
    <property type="component" value="Chromosome 1"/>
</dbReference>
<dbReference type="EMBL" id="CM051394">
    <property type="protein sequence ID" value="KAJ4729302.1"/>
    <property type="molecule type" value="Genomic_DNA"/>
</dbReference>
<proteinExistence type="predicted"/>
<accession>A0ACC1Z1G9</accession>
<keyword evidence="1" id="KW-0012">Acyltransferase</keyword>
<gene>
    <name evidence="1" type="ORF">OWV82_002105</name>
</gene>